<feature type="region of interest" description="Disordered" evidence="1">
    <location>
        <begin position="222"/>
        <end position="245"/>
    </location>
</feature>
<organism evidence="3 4">
    <name type="scientific">Takifugu flavidus</name>
    <name type="common">sansaifugu</name>
    <dbReference type="NCBI Taxonomy" id="433684"/>
    <lineage>
        <taxon>Eukaryota</taxon>
        <taxon>Metazoa</taxon>
        <taxon>Chordata</taxon>
        <taxon>Craniata</taxon>
        <taxon>Vertebrata</taxon>
        <taxon>Euteleostomi</taxon>
        <taxon>Actinopterygii</taxon>
        <taxon>Neopterygii</taxon>
        <taxon>Teleostei</taxon>
        <taxon>Neoteleostei</taxon>
        <taxon>Acanthomorphata</taxon>
        <taxon>Eupercaria</taxon>
        <taxon>Tetraodontiformes</taxon>
        <taxon>Tetradontoidea</taxon>
        <taxon>Tetraodontidae</taxon>
        <taxon>Takifugu</taxon>
    </lineage>
</organism>
<evidence type="ECO:0000256" key="1">
    <source>
        <dbReference type="SAM" id="MobiDB-lite"/>
    </source>
</evidence>
<gene>
    <name evidence="3" type="ORF">D4764_17G0000070</name>
</gene>
<comment type="caution">
    <text evidence="3">The sequence shown here is derived from an EMBL/GenBank/DDBJ whole genome shotgun (WGS) entry which is preliminary data.</text>
</comment>
<name>A0A5C6NU41_9TELE</name>
<evidence type="ECO:0000256" key="2">
    <source>
        <dbReference type="SAM" id="SignalP"/>
    </source>
</evidence>
<sequence>MWPDGVILWFPRVSLFPILCRDYAAVQSEFSALLPSCHCFLSMVDVVPVKNEEGLVIMFILNFEVMTEGTGQDHKEELNHRLPTWLVTGRPRGFKLRLPLLRSLSNSKASLDDTEAGYIPTATPLPLNCDQHSHELLGLGEFVALPTLPADHPEQLPVSRTHLVGAYTQSSPCVVPQHRLSLNRDGSGSNCSLSHSRSRESFHSMRRASSVDEIEAMRPDWGRKSRRTSIRQGSSSTGAVNSKTNILNSTSDSDLMRYRTISKIPQITLNFVDFKPDPLIALPTGEMDIIAPCKLMDRTHHVTEKVTQVGALSVLLLWEEGRKEGRKEGRREGGRALLRTLQCHLVG</sequence>
<evidence type="ECO:0000313" key="3">
    <source>
        <dbReference type="EMBL" id="TWW70525.1"/>
    </source>
</evidence>
<proteinExistence type="predicted"/>
<dbReference type="Proteomes" id="UP000324091">
    <property type="component" value="Chromosome 17"/>
</dbReference>
<protein>
    <submittedName>
        <fullName evidence="3">Potassium voltage-gated channel subfamily H member 2</fullName>
    </submittedName>
</protein>
<feature type="signal peptide" evidence="2">
    <location>
        <begin position="1"/>
        <end position="15"/>
    </location>
</feature>
<keyword evidence="4" id="KW-1185">Reference proteome</keyword>
<keyword evidence="2" id="KW-0732">Signal</keyword>
<reference evidence="3 4" key="1">
    <citation type="submission" date="2019-04" db="EMBL/GenBank/DDBJ databases">
        <title>Chromosome genome assembly for Takifugu flavidus.</title>
        <authorList>
            <person name="Xiao S."/>
        </authorList>
    </citation>
    <scope>NUCLEOTIDE SEQUENCE [LARGE SCALE GENOMIC DNA]</scope>
    <source>
        <strain evidence="3">HTHZ2018</strain>
        <tissue evidence="3">Muscle</tissue>
    </source>
</reference>
<evidence type="ECO:0000313" key="4">
    <source>
        <dbReference type="Proteomes" id="UP000324091"/>
    </source>
</evidence>
<feature type="chain" id="PRO_5022684179" evidence="2">
    <location>
        <begin position="16"/>
        <end position="347"/>
    </location>
</feature>
<accession>A0A5C6NU41</accession>
<dbReference type="EMBL" id="RHFK02000009">
    <property type="protein sequence ID" value="TWW70525.1"/>
    <property type="molecule type" value="Genomic_DNA"/>
</dbReference>
<feature type="compositionally biased region" description="Polar residues" evidence="1">
    <location>
        <begin position="230"/>
        <end position="245"/>
    </location>
</feature>
<dbReference type="AlphaFoldDB" id="A0A5C6NU41"/>